<keyword evidence="2" id="KW-0328">Glycosyltransferase</keyword>
<name>A0ABU5RRJ9_9CYAN</name>
<dbReference type="EC" id="2.4.-.-" evidence="2"/>
<evidence type="ECO:0000313" key="2">
    <source>
        <dbReference type="EMBL" id="MEA5390370.1"/>
    </source>
</evidence>
<feature type="domain" description="Glycosyltransferase 2-like" evidence="1">
    <location>
        <begin position="8"/>
        <end position="166"/>
    </location>
</feature>
<proteinExistence type="predicted"/>
<reference evidence="2 3" key="1">
    <citation type="submission" date="2023-12" db="EMBL/GenBank/DDBJ databases">
        <title>Baltic Sea Cyanobacteria.</title>
        <authorList>
            <person name="Delbaje E."/>
            <person name="Fewer D.P."/>
            <person name="Shishido T.K."/>
        </authorList>
    </citation>
    <scope>NUCLEOTIDE SEQUENCE [LARGE SCALE GENOMIC DNA]</scope>
    <source>
        <strain evidence="2 3">UHCC 0139</strain>
    </source>
</reference>
<accession>A0ABU5RRJ9</accession>
<evidence type="ECO:0000259" key="1">
    <source>
        <dbReference type="Pfam" id="PF00535"/>
    </source>
</evidence>
<dbReference type="Proteomes" id="UP001304461">
    <property type="component" value="Unassembled WGS sequence"/>
</dbReference>
<dbReference type="Pfam" id="PF00535">
    <property type="entry name" value="Glycos_transf_2"/>
    <property type="match status" value="1"/>
</dbReference>
<dbReference type="GO" id="GO:0016757">
    <property type="term" value="F:glycosyltransferase activity"/>
    <property type="evidence" value="ECO:0007669"/>
    <property type="project" value="UniProtKB-KW"/>
</dbReference>
<dbReference type="Gene3D" id="3.90.550.10">
    <property type="entry name" value="Spore Coat Polysaccharide Biosynthesis Protein SpsA, Chain A"/>
    <property type="match status" value="1"/>
</dbReference>
<dbReference type="InterPro" id="IPR050834">
    <property type="entry name" value="Glycosyltransf_2"/>
</dbReference>
<dbReference type="InterPro" id="IPR001173">
    <property type="entry name" value="Glyco_trans_2-like"/>
</dbReference>
<sequence length="343" mass="38935">MSRSPLVTVVMPLYNSAATVRESLESVLAQTYTNLEILVVNDGSTDDGVAICQGYEDSRLRIVHQGNRGLAGARNTGIRQARGEFLGFLDSDDLWLPTKVERHVAHLQSRPEVGVSFSRSSFIDEASRPIGIHQMPKLRDITPEVVFCRNPIGNGSAVVIRRDVFAAIRFSANLYGEVEDFYFDDSFRQSEDIECWLRIALQTQWRIEGIPEALTLYRISDGGLSANLMKQYASWERVLIKTEATHPDFIAQWGSRARAYQLRYLARRATRQRDGALAVRLLHRSLATDWRVLLEEPRRTLITLVAAYLLLVLPEGPYRWLEGRMLRSTGASQKRRMQGELGR</sequence>
<dbReference type="EMBL" id="JAYGHX010000002">
    <property type="protein sequence ID" value="MEA5390370.1"/>
    <property type="molecule type" value="Genomic_DNA"/>
</dbReference>
<dbReference type="CDD" id="cd00761">
    <property type="entry name" value="Glyco_tranf_GTA_type"/>
    <property type="match status" value="1"/>
</dbReference>
<dbReference type="PANTHER" id="PTHR43685">
    <property type="entry name" value="GLYCOSYLTRANSFERASE"/>
    <property type="match status" value="1"/>
</dbReference>
<keyword evidence="2" id="KW-0808">Transferase</keyword>
<gene>
    <name evidence="2" type="ORF">VB738_03750</name>
</gene>
<protein>
    <submittedName>
        <fullName evidence="2">Glycosyltransferase</fullName>
        <ecNumber evidence="2">2.4.-.-</ecNumber>
    </submittedName>
</protein>
<keyword evidence="3" id="KW-1185">Reference proteome</keyword>
<dbReference type="InterPro" id="IPR029044">
    <property type="entry name" value="Nucleotide-diphossugar_trans"/>
</dbReference>
<evidence type="ECO:0000313" key="3">
    <source>
        <dbReference type="Proteomes" id="UP001304461"/>
    </source>
</evidence>
<comment type="caution">
    <text evidence="2">The sequence shown here is derived from an EMBL/GenBank/DDBJ whole genome shotgun (WGS) entry which is preliminary data.</text>
</comment>
<organism evidence="2 3">
    <name type="scientific">Cyanobium gracile UHCC 0139</name>
    <dbReference type="NCBI Taxonomy" id="3110308"/>
    <lineage>
        <taxon>Bacteria</taxon>
        <taxon>Bacillati</taxon>
        <taxon>Cyanobacteriota</taxon>
        <taxon>Cyanophyceae</taxon>
        <taxon>Synechococcales</taxon>
        <taxon>Prochlorococcaceae</taxon>
        <taxon>Cyanobium</taxon>
    </lineage>
</organism>
<dbReference type="RefSeq" id="WP_323304477.1">
    <property type="nucleotide sequence ID" value="NZ_JAYGHX010000002.1"/>
</dbReference>
<dbReference type="PANTHER" id="PTHR43685:SF2">
    <property type="entry name" value="GLYCOSYLTRANSFERASE 2-LIKE DOMAIN-CONTAINING PROTEIN"/>
    <property type="match status" value="1"/>
</dbReference>
<dbReference type="SUPFAM" id="SSF53448">
    <property type="entry name" value="Nucleotide-diphospho-sugar transferases"/>
    <property type="match status" value="1"/>
</dbReference>